<protein>
    <submittedName>
        <fullName evidence="8">Sigma-24</fullName>
    </submittedName>
</protein>
<evidence type="ECO:0000256" key="1">
    <source>
        <dbReference type="ARBA" id="ARBA00010641"/>
    </source>
</evidence>
<dbReference type="SUPFAM" id="SSF88946">
    <property type="entry name" value="Sigma2 domain of RNA polymerase sigma factors"/>
    <property type="match status" value="1"/>
</dbReference>
<dbReference type="InterPro" id="IPR014284">
    <property type="entry name" value="RNA_pol_sigma-70_dom"/>
</dbReference>
<keyword evidence="5" id="KW-0804">Transcription</keyword>
<dbReference type="InterPro" id="IPR013249">
    <property type="entry name" value="RNA_pol_sigma70_r4_t2"/>
</dbReference>
<dbReference type="PANTHER" id="PTHR43133">
    <property type="entry name" value="RNA POLYMERASE ECF-TYPE SIGMA FACTO"/>
    <property type="match status" value="1"/>
</dbReference>
<dbReference type="SUPFAM" id="SSF88659">
    <property type="entry name" value="Sigma3 and sigma4 domains of RNA polymerase sigma factors"/>
    <property type="match status" value="1"/>
</dbReference>
<evidence type="ECO:0000256" key="5">
    <source>
        <dbReference type="ARBA" id="ARBA00023163"/>
    </source>
</evidence>
<dbReference type="Pfam" id="PF08281">
    <property type="entry name" value="Sigma70_r4_2"/>
    <property type="match status" value="1"/>
</dbReference>
<dbReference type="Proteomes" id="UP000255233">
    <property type="component" value="Unassembled WGS sequence"/>
</dbReference>
<organism evidence="8 9">
    <name type="scientific">Rikenella microfusus</name>
    <dbReference type="NCBI Taxonomy" id="28139"/>
    <lineage>
        <taxon>Bacteria</taxon>
        <taxon>Pseudomonadati</taxon>
        <taxon>Bacteroidota</taxon>
        <taxon>Bacteroidia</taxon>
        <taxon>Bacteroidales</taxon>
        <taxon>Rikenellaceae</taxon>
        <taxon>Rikenella</taxon>
    </lineage>
</organism>
<dbReference type="Pfam" id="PF04542">
    <property type="entry name" value="Sigma70_r2"/>
    <property type="match status" value="1"/>
</dbReference>
<name>A0A379MQK5_9BACT</name>
<comment type="similarity">
    <text evidence="1">Belongs to the sigma-70 factor family. ECF subfamily.</text>
</comment>
<dbReference type="NCBIfam" id="TIGR02937">
    <property type="entry name" value="sigma70-ECF"/>
    <property type="match status" value="1"/>
</dbReference>
<dbReference type="InterPro" id="IPR036388">
    <property type="entry name" value="WH-like_DNA-bd_sf"/>
</dbReference>
<evidence type="ECO:0000256" key="2">
    <source>
        <dbReference type="ARBA" id="ARBA00023015"/>
    </source>
</evidence>
<dbReference type="PANTHER" id="PTHR43133:SF8">
    <property type="entry name" value="RNA POLYMERASE SIGMA FACTOR HI_1459-RELATED"/>
    <property type="match status" value="1"/>
</dbReference>
<evidence type="ECO:0000259" key="6">
    <source>
        <dbReference type="Pfam" id="PF04542"/>
    </source>
</evidence>
<evidence type="ECO:0000256" key="3">
    <source>
        <dbReference type="ARBA" id="ARBA00023082"/>
    </source>
</evidence>
<feature type="domain" description="RNA polymerase sigma factor 70 region 4 type 2" evidence="7">
    <location>
        <begin position="129"/>
        <end position="181"/>
    </location>
</feature>
<gene>
    <name evidence="8" type="primary">rpoE_2</name>
    <name evidence="8" type="ORF">NCTC11190_01211</name>
</gene>
<keyword evidence="4" id="KW-0238">DNA-binding</keyword>
<dbReference type="InterPro" id="IPR013324">
    <property type="entry name" value="RNA_pol_sigma_r3/r4-like"/>
</dbReference>
<keyword evidence="9" id="KW-1185">Reference proteome</keyword>
<feature type="domain" description="RNA polymerase sigma-70 region 2" evidence="6">
    <location>
        <begin position="28"/>
        <end position="93"/>
    </location>
</feature>
<accession>A0A379MQK5</accession>
<dbReference type="CDD" id="cd06171">
    <property type="entry name" value="Sigma70_r4"/>
    <property type="match status" value="1"/>
</dbReference>
<proteinExistence type="inferred from homology"/>
<dbReference type="GO" id="GO:0016987">
    <property type="term" value="F:sigma factor activity"/>
    <property type="evidence" value="ECO:0007669"/>
    <property type="project" value="UniProtKB-KW"/>
</dbReference>
<evidence type="ECO:0000256" key="4">
    <source>
        <dbReference type="ARBA" id="ARBA00023125"/>
    </source>
</evidence>
<dbReference type="AlphaFoldDB" id="A0A379MQK5"/>
<dbReference type="Gene3D" id="1.10.10.10">
    <property type="entry name" value="Winged helix-like DNA-binding domain superfamily/Winged helix DNA-binding domain"/>
    <property type="match status" value="1"/>
</dbReference>
<evidence type="ECO:0000313" key="8">
    <source>
        <dbReference type="EMBL" id="SUE33994.1"/>
    </source>
</evidence>
<evidence type="ECO:0000313" key="9">
    <source>
        <dbReference type="Proteomes" id="UP000255233"/>
    </source>
</evidence>
<sequence length="191" mass="22200">MDMKPDKPTDRELIERTLAGDTTCFETLFDRYRRQLYASILGKCGEQDAGDIIQETYVKAYFNLPRYNPEYTFGQWIYTIARNLFIDFARRKRSAGNTVSIDGENGDGINPPCDTLNPEERIISRQRGRMLDNLMSELPPRYRTMIELRFIGEYSYDEIAEKLGMPIGTVKTRIHRAREKLCALITARKLL</sequence>
<dbReference type="Gene3D" id="1.10.1740.10">
    <property type="match status" value="1"/>
</dbReference>
<dbReference type="EMBL" id="UGVL01000001">
    <property type="protein sequence ID" value="SUE33994.1"/>
    <property type="molecule type" value="Genomic_DNA"/>
</dbReference>
<reference evidence="8 9" key="1">
    <citation type="submission" date="2018-06" db="EMBL/GenBank/DDBJ databases">
        <authorList>
            <consortium name="Pathogen Informatics"/>
            <person name="Doyle S."/>
        </authorList>
    </citation>
    <scope>NUCLEOTIDE SEQUENCE [LARGE SCALE GENOMIC DNA]</scope>
    <source>
        <strain evidence="8 9">NCTC11190</strain>
    </source>
</reference>
<dbReference type="InterPro" id="IPR013325">
    <property type="entry name" value="RNA_pol_sigma_r2"/>
</dbReference>
<keyword evidence="2" id="KW-0805">Transcription regulation</keyword>
<evidence type="ECO:0000259" key="7">
    <source>
        <dbReference type="Pfam" id="PF08281"/>
    </source>
</evidence>
<dbReference type="GO" id="GO:0003677">
    <property type="term" value="F:DNA binding"/>
    <property type="evidence" value="ECO:0007669"/>
    <property type="project" value="UniProtKB-KW"/>
</dbReference>
<dbReference type="GO" id="GO:0006352">
    <property type="term" value="P:DNA-templated transcription initiation"/>
    <property type="evidence" value="ECO:0007669"/>
    <property type="project" value="InterPro"/>
</dbReference>
<dbReference type="STRING" id="880526.GCA_000427365_00234"/>
<keyword evidence="3" id="KW-0731">Sigma factor</keyword>
<dbReference type="InterPro" id="IPR039425">
    <property type="entry name" value="RNA_pol_sigma-70-like"/>
</dbReference>
<dbReference type="InterPro" id="IPR007627">
    <property type="entry name" value="RNA_pol_sigma70_r2"/>
</dbReference>